<evidence type="ECO:0000256" key="4">
    <source>
        <dbReference type="RuleBase" id="RU000454"/>
    </source>
</evidence>
<dbReference type="PROSITE" id="PS51767">
    <property type="entry name" value="PEPTIDASE_A1"/>
    <property type="match status" value="1"/>
</dbReference>
<feature type="active site" evidence="3">
    <location>
        <position position="102"/>
    </location>
</feature>
<keyword evidence="5" id="KW-0732">Signal</keyword>
<dbReference type="Gene3D" id="2.40.70.10">
    <property type="entry name" value="Acid Proteases"/>
    <property type="match status" value="2"/>
</dbReference>
<dbReference type="CDD" id="cd05471">
    <property type="entry name" value="pepsin_like"/>
    <property type="match status" value="1"/>
</dbReference>
<dbReference type="InterPro" id="IPR034164">
    <property type="entry name" value="Pepsin-like_dom"/>
</dbReference>
<feature type="domain" description="Peptidase A1" evidence="6">
    <location>
        <begin position="84"/>
        <end position="402"/>
    </location>
</feature>
<dbReference type="GO" id="GO:0004190">
    <property type="term" value="F:aspartic-type endopeptidase activity"/>
    <property type="evidence" value="ECO:0007669"/>
    <property type="project" value="UniProtKB-KW"/>
</dbReference>
<organism evidence="7 8">
    <name type="scientific">Sparassis crispa</name>
    <dbReference type="NCBI Taxonomy" id="139825"/>
    <lineage>
        <taxon>Eukaryota</taxon>
        <taxon>Fungi</taxon>
        <taxon>Dikarya</taxon>
        <taxon>Basidiomycota</taxon>
        <taxon>Agaricomycotina</taxon>
        <taxon>Agaricomycetes</taxon>
        <taxon>Polyporales</taxon>
        <taxon>Sparassidaceae</taxon>
        <taxon>Sparassis</taxon>
    </lineage>
</organism>
<keyword evidence="8" id="KW-1185">Reference proteome</keyword>
<dbReference type="InterPro" id="IPR033121">
    <property type="entry name" value="PEPTIDASE_A1"/>
</dbReference>
<dbReference type="InterPro" id="IPR001461">
    <property type="entry name" value="Aspartic_peptidase_A1"/>
</dbReference>
<accession>A0A401GMH6</accession>
<dbReference type="InterPro" id="IPR001969">
    <property type="entry name" value="Aspartic_peptidase_AS"/>
</dbReference>
<dbReference type="RefSeq" id="XP_027614282.1">
    <property type="nucleotide sequence ID" value="XM_027758481.1"/>
</dbReference>
<dbReference type="InParanoid" id="A0A401GMH6"/>
<comment type="caution">
    <text evidence="7">The sequence shown here is derived from an EMBL/GenBank/DDBJ whole genome shotgun (WGS) entry which is preliminary data.</text>
</comment>
<name>A0A401GMH6_9APHY</name>
<dbReference type="STRING" id="139825.A0A401GMH6"/>
<dbReference type="PANTHER" id="PTHR47966:SF51">
    <property type="entry name" value="BETA-SITE APP-CLEAVING ENZYME, ISOFORM A-RELATED"/>
    <property type="match status" value="1"/>
</dbReference>
<dbReference type="GeneID" id="38780286"/>
<comment type="similarity">
    <text evidence="1 4">Belongs to the peptidase A1 family.</text>
</comment>
<dbReference type="AlphaFoldDB" id="A0A401GMH6"/>
<evidence type="ECO:0000256" key="3">
    <source>
        <dbReference type="PIRSR" id="PIRSR601461-1"/>
    </source>
</evidence>
<dbReference type="Pfam" id="PF00026">
    <property type="entry name" value="Asp"/>
    <property type="match status" value="1"/>
</dbReference>
<reference evidence="7 8" key="1">
    <citation type="journal article" date="2018" name="Sci. Rep.">
        <title>Genome sequence of the cauliflower mushroom Sparassis crispa (Hanabiratake) and its association with beneficial usage.</title>
        <authorList>
            <person name="Kiyama R."/>
            <person name="Furutani Y."/>
            <person name="Kawaguchi K."/>
            <person name="Nakanishi T."/>
        </authorList>
    </citation>
    <scope>NUCLEOTIDE SEQUENCE [LARGE SCALE GENOMIC DNA]</scope>
</reference>
<evidence type="ECO:0000256" key="2">
    <source>
        <dbReference type="ARBA" id="ARBA00022750"/>
    </source>
</evidence>
<feature type="signal peptide" evidence="5">
    <location>
        <begin position="1"/>
        <end position="18"/>
    </location>
</feature>
<feature type="chain" id="PRO_5019426561" evidence="5">
    <location>
        <begin position="19"/>
        <end position="412"/>
    </location>
</feature>
<dbReference type="PROSITE" id="PS00141">
    <property type="entry name" value="ASP_PROTEASE"/>
    <property type="match status" value="2"/>
</dbReference>
<dbReference type="InterPro" id="IPR021109">
    <property type="entry name" value="Peptidase_aspartic_dom_sf"/>
</dbReference>
<protein>
    <submittedName>
        <fullName evidence="7">Polyporopepsin</fullName>
    </submittedName>
</protein>
<dbReference type="EMBL" id="BFAD01000005">
    <property type="protein sequence ID" value="GBE83369.1"/>
    <property type="molecule type" value="Genomic_DNA"/>
</dbReference>
<proteinExistence type="inferred from homology"/>
<evidence type="ECO:0000313" key="8">
    <source>
        <dbReference type="Proteomes" id="UP000287166"/>
    </source>
</evidence>
<evidence type="ECO:0000313" key="7">
    <source>
        <dbReference type="EMBL" id="GBE83369.1"/>
    </source>
</evidence>
<evidence type="ECO:0000259" key="6">
    <source>
        <dbReference type="PROSITE" id="PS51767"/>
    </source>
</evidence>
<dbReference type="OrthoDB" id="660550at2759"/>
<evidence type="ECO:0000256" key="5">
    <source>
        <dbReference type="SAM" id="SignalP"/>
    </source>
</evidence>
<dbReference type="PRINTS" id="PR00792">
    <property type="entry name" value="PEPSIN"/>
</dbReference>
<keyword evidence="2 4" id="KW-0064">Aspartyl protease</keyword>
<sequence>MLAHLSSLLLFCVVAVSASPIANRDTLTCGMSFTRRFKYNGTTTLRDIDRARASQLLANAKNNNVKTAAASVFDVSATNGAVEYTVSTGIGSPATYYTLIVDTGSSNTWVGADQAYVETSTSTATGQTVSVTYGSGSFSGNEYTDDVTLSSGFTITAQSIGVATESSGFSGVDGILGIGPQDLTCGTLSSDTSACIPTVTDNAYSQGLITADEVGISFEPTTSVSDTNGEITFGGVDSSKYTGTLTYTAITTTEPASEYVGIDQTVTYGTSDTEILTSSAGIADTGTTLILLSPSAYDRYESATGSTYDDNTGLLRLTTAEYDNLESLNFNIGGTTYEFTANAQIWPRSLNEDIGGTSEYVYLIVNDLGDTAETGFEFINGMTFLERFYFVYNSGSSEVGFATTSYTTATTN</sequence>
<keyword evidence="4" id="KW-0645">Protease</keyword>
<feature type="active site" evidence="3">
    <location>
        <position position="284"/>
    </location>
</feature>
<gene>
    <name evidence="7" type="ORF">SCP_0504170</name>
</gene>
<keyword evidence="4" id="KW-0378">Hydrolase</keyword>
<dbReference type="GO" id="GO:0006508">
    <property type="term" value="P:proteolysis"/>
    <property type="evidence" value="ECO:0007669"/>
    <property type="project" value="UniProtKB-KW"/>
</dbReference>
<evidence type="ECO:0000256" key="1">
    <source>
        <dbReference type="ARBA" id="ARBA00007447"/>
    </source>
</evidence>
<dbReference type="SUPFAM" id="SSF50630">
    <property type="entry name" value="Acid proteases"/>
    <property type="match status" value="1"/>
</dbReference>
<dbReference type="PANTHER" id="PTHR47966">
    <property type="entry name" value="BETA-SITE APP-CLEAVING ENZYME, ISOFORM A-RELATED"/>
    <property type="match status" value="1"/>
</dbReference>
<dbReference type="Proteomes" id="UP000287166">
    <property type="component" value="Unassembled WGS sequence"/>
</dbReference>